<proteinExistence type="predicted"/>
<name>A0A9P6M471_MORAP</name>
<keyword evidence="2 6" id="KW-0812">Transmembrane</keyword>
<protein>
    <submittedName>
        <fullName evidence="7">Uncharacterized protein</fullName>
    </submittedName>
</protein>
<feature type="region of interest" description="Disordered" evidence="5">
    <location>
        <begin position="80"/>
        <end position="181"/>
    </location>
</feature>
<evidence type="ECO:0000313" key="8">
    <source>
        <dbReference type="Proteomes" id="UP000738359"/>
    </source>
</evidence>
<feature type="compositionally biased region" description="Polar residues" evidence="5">
    <location>
        <begin position="493"/>
        <end position="511"/>
    </location>
</feature>
<organism evidence="7 8">
    <name type="scientific">Mortierella alpina</name>
    <name type="common">Oleaginous fungus</name>
    <name type="synonym">Mortierella renispora</name>
    <dbReference type="NCBI Taxonomy" id="64518"/>
    <lineage>
        <taxon>Eukaryota</taxon>
        <taxon>Fungi</taxon>
        <taxon>Fungi incertae sedis</taxon>
        <taxon>Mucoromycota</taxon>
        <taxon>Mortierellomycotina</taxon>
        <taxon>Mortierellomycetes</taxon>
        <taxon>Mortierellales</taxon>
        <taxon>Mortierellaceae</taxon>
        <taxon>Mortierella</taxon>
    </lineage>
</organism>
<dbReference type="PANTHER" id="PTHR15549">
    <property type="entry name" value="PAIRED IMMUNOGLOBULIN-LIKE TYPE 2 RECEPTOR"/>
    <property type="match status" value="1"/>
</dbReference>
<evidence type="ECO:0000256" key="1">
    <source>
        <dbReference type="ARBA" id="ARBA00004167"/>
    </source>
</evidence>
<feature type="compositionally biased region" description="Basic and acidic residues" evidence="5">
    <location>
        <begin position="80"/>
        <end position="127"/>
    </location>
</feature>
<evidence type="ECO:0000256" key="2">
    <source>
        <dbReference type="ARBA" id="ARBA00022692"/>
    </source>
</evidence>
<feature type="compositionally biased region" description="Basic and acidic residues" evidence="5">
    <location>
        <begin position="136"/>
        <end position="149"/>
    </location>
</feature>
<feature type="region of interest" description="Disordered" evidence="5">
    <location>
        <begin position="486"/>
        <end position="525"/>
    </location>
</feature>
<reference evidence="7" key="1">
    <citation type="journal article" date="2020" name="Fungal Divers.">
        <title>Resolving the Mortierellaceae phylogeny through synthesis of multi-gene phylogenetics and phylogenomics.</title>
        <authorList>
            <person name="Vandepol N."/>
            <person name="Liber J."/>
            <person name="Desiro A."/>
            <person name="Na H."/>
            <person name="Kennedy M."/>
            <person name="Barry K."/>
            <person name="Grigoriev I.V."/>
            <person name="Miller A.N."/>
            <person name="O'Donnell K."/>
            <person name="Stajich J.E."/>
            <person name="Bonito G."/>
        </authorList>
    </citation>
    <scope>NUCLEOTIDE SEQUENCE</scope>
    <source>
        <strain evidence="7">CK1249</strain>
    </source>
</reference>
<dbReference type="OrthoDB" id="2447934at2759"/>
<keyword evidence="3 6" id="KW-1133">Transmembrane helix</keyword>
<comment type="caution">
    <text evidence="7">The sequence shown here is derived from an EMBL/GenBank/DDBJ whole genome shotgun (WGS) entry which is preliminary data.</text>
</comment>
<dbReference type="EMBL" id="JAAAHY010000316">
    <property type="protein sequence ID" value="KAF9964842.1"/>
    <property type="molecule type" value="Genomic_DNA"/>
</dbReference>
<dbReference type="Proteomes" id="UP000738359">
    <property type="component" value="Unassembled WGS sequence"/>
</dbReference>
<dbReference type="GO" id="GO:0016020">
    <property type="term" value="C:membrane"/>
    <property type="evidence" value="ECO:0007669"/>
    <property type="project" value="UniProtKB-SubCell"/>
</dbReference>
<feature type="region of interest" description="Disordered" evidence="5">
    <location>
        <begin position="419"/>
        <end position="458"/>
    </location>
</feature>
<dbReference type="InterPro" id="IPR051694">
    <property type="entry name" value="Immunoregulatory_rcpt-like"/>
</dbReference>
<accession>A0A9P6M471</accession>
<evidence type="ECO:0000313" key="7">
    <source>
        <dbReference type="EMBL" id="KAF9964842.1"/>
    </source>
</evidence>
<keyword evidence="4 6" id="KW-0472">Membrane</keyword>
<dbReference type="GO" id="GO:0071944">
    <property type="term" value="C:cell periphery"/>
    <property type="evidence" value="ECO:0007669"/>
    <property type="project" value="UniProtKB-ARBA"/>
</dbReference>
<dbReference type="AlphaFoldDB" id="A0A9P6M471"/>
<evidence type="ECO:0000256" key="3">
    <source>
        <dbReference type="ARBA" id="ARBA00022989"/>
    </source>
</evidence>
<sequence>MTMQGGAGDIFISQQEGAKADALPEPGFGVKSRADDMDLGTDHNGASAHNDNGREGDYHHKAYDNDDYFVYHFQNVLRNDDHRSSHDDNDHDHDAVHHDDRSYDNNDDYDRMDDHDHHQANHYHDHDDNDDNDDMASQHDHDPHVDKNHPHPNHANASSSDQLDDHNSLDSTSSAASGGPIVSPTLSPAVNKSSMSTGAVVGIVVTALLAILAALIAAFMIKRRRRRVIHRTSNTLFNPVNLDMQEASSGYPSGPNGGGGGYGTSSGYFQGLNGRDSVEPLNAAMLGASGISAGSGLGHSSDAGTMYPYESDPRYYRRGSTVLPPMVEGDDGSGAMMGYGPTRMDPVYLAYGGGVYGQPGDQQHDPQDEEAYMRYQQQLYQQQLQQDPHQQDLQAPVAYYDPTSGEIYYPDYVPDQQQQQQGYAPLEGHGSPRANDDEVGEGASSAAAARRISDTAMSSSSAYVDTESDAHNSKSAWPILHRSSLLSNTSSSAGNRNPQGLVNKFNGSTTIKVPVPEEGENSSAS</sequence>
<evidence type="ECO:0000256" key="4">
    <source>
        <dbReference type="ARBA" id="ARBA00023136"/>
    </source>
</evidence>
<keyword evidence="8" id="KW-1185">Reference proteome</keyword>
<feature type="transmembrane region" description="Helical" evidence="6">
    <location>
        <begin position="199"/>
        <end position="221"/>
    </location>
</feature>
<feature type="region of interest" description="Disordered" evidence="5">
    <location>
        <begin position="13"/>
        <end position="59"/>
    </location>
</feature>
<evidence type="ECO:0000256" key="6">
    <source>
        <dbReference type="SAM" id="Phobius"/>
    </source>
</evidence>
<comment type="subcellular location">
    <subcellularLocation>
        <location evidence="1">Membrane</location>
        <topology evidence="1">Single-pass membrane protein</topology>
    </subcellularLocation>
</comment>
<evidence type="ECO:0000256" key="5">
    <source>
        <dbReference type="SAM" id="MobiDB-lite"/>
    </source>
</evidence>
<gene>
    <name evidence="7" type="ORF">BGZ70_005835</name>
</gene>